<feature type="compositionally biased region" description="Pro residues" evidence="2">
    <location>
        <begin position="149"/>
        <end position="163"/>
    </location>
</feature>
<dbReference type="AlphaFoldDB" id="A0AAW0GQW8"/>
<feature type="compositionally biased region" description="Polar residues" evidence="2">
    <location>
        <begin position="323"/>
        <end position="347"/>
    </location>
</feature>
<feature type="coiled-coil region" evidence="1">
    <location>
        <begin position="81"/>
        <end position="143"/>
    </location>
</feature>
<keyword evidence="4" id="KW-1185">Reference proteome</keyword>
<dbReference type="EMBL" id="JASBNA010000002">
    <property type="protein sequence ID" value="KAK7695036.1"/>
    <property type="molecule type" value="Genomic_DNA"/>
</dbReference>
<gene>
    <name evidence="3" type="ORF">QCA50_002224</name>
</gene>
<keyword evidence="1" id="KW-0175">Coiled coil</keyword>
<organism evidence="3 4">
    <name type="scientific">Cerrena zonata</name>
    <dbReference type="NCBI Taxonomy" id="2478898"/>
    <lineage>
        <taxon>Eukaryota</taxon>
        <taxon>Fungi</taxon>
        <taxon>Dikarya</taxon>
        <taxon>Basidiomycota</taxon>
        <taxon>Agaricomycotina</taxon>
        <taxon>Agaricomycetes</taxon>
        <taxon>Polyporales</taxon>
        <taxon>Cerrenaceae</taxon>
        <taxon>Cerrena</taxon>
    </lineage>
</organism>
<evidence type="ECO:0000256" key="2">
    <source>
        <dbReference type="SAM" id="MobiDB-lite"/>
    </source>
</evidence>
<evidence type="ECO:0000256" key="1">
    <source>
        <dbReference type="SAM" id="Coils"/>
    </source>
</evidence>
<name>A0AAW0GQW8_9APHY</name>
<evidence type="ECO:0000313" key="3">
    <source>
        <dbReference type="EMBL" id="KAK7695036.1"/>
    </source>
</evidence>
<feature type="compositionally biased region" description="Low complexity" evidence="2">
    <location>
        <begin position="252"/>
        <end position="262"/>
    </location>
</feature>
<dbReference type="Proteomes" id="UP001385951">
    <property type="component" value="Unassembled WGS sequence"/>
</dbReference>
<evidence type="ECO:0000313" key="4">
    <source>
        <dbReference type="Proteomes" id="UP001385951"/>
    </source>
</evidence>
<sequence>MTELEAQVQKSLSMQRYQESQIQEREGEVAALQEKLHLFQTTLQQTEQATKAAEVKFTFQISQDEQTIAGLRREIVSLRGNGALQQTVTELREKNEEMEQLLRAKCLEIEDNDDRFIELIKEKKKLNSKVESLTRKVTNLQAKLAAVPAPAPPSTSAPTPVPVPTSSHAAPAPALSSSLHASSSKAPPPTFTRTPSTPSSSRSRTTSGPSVFSRSKTPEPKIPPPPVFRPRTPESKRLPAIPAQTNSPPPATMYTSSSSTSSGKKRRAPDDFDECEGLPPQVFTSDSMPSHDNEAFTPRVRRALNSVRTGFTPVRGSGLGSRPNPNQLSPRRATTGSPMIADVTNSPRGRKHSENPADKASKRSGWLGKMRGGQGTRSTNALSRPVFERPQNQGAGPAR</sequence>
<reference evidence="3 4" key="1">
    <citation type="submission" date="2022-09" db="EMBL/GenBank/DDBJ databases">
        <authorList>
            <person name="Palmer J.M."/>
        </authorList>
    </citation>
    <scope>NUCLEOTIDE SEQUENCE [LARGE SCALE GENOMIC DNA]</scope>
    <source>
        <strain evidence="3 4">DSM 7382</strain>
    </source>
</reference>
<feature type="compositionally biased region" description="Polar residues" evidence="2">
    <location>
        <begin position="390"/>
        <end position="399"/>
    </location>
</feature>
<proteinExistence type="predicted"/>
<accession>A0AAW0GQW8</accession>
<protein>
    <submittedName>
        <fullName evidence="3">Uncharacterized protein</fullName>
    </submittedName>
</protein>
<feature type="compositionally biased region" description="Low complexity" evidence="2">
    <location>
        <begin position="164"/>
        <end position="210"/>
    </location>
</feature>
<feature type="region of interest" description="Disordered" evidence="2">
    <location>
        <begin position="145"/>
        <end position="399"/>
    </location>
</feature>
<comment type="caution">
    <text evidence="3">The sequence shown here is derived from an EMBL/GenBank/DDBJ whole genome shotgun (WGS) entry which is preliminary data.</text>
</comment>
<feature type="compositionally biased region" description="Basic and acidic residues" evidence="2">
    <location>
        <begin position="352"/>
        <end position="361"/>
    </location>
</feature>
<dbReference type="PRINTS" id="PR01217">
    <property type="entry name" value="PRICHEXTENSN"/>
</dbReference>